<reference evidence="2" key="1">
    <citation type="submission" date="2020-10" db="EMBL/GenBank/DDBJ databases">
        <authorList>
            <person name="Gilroy R."/>
        </authorList>
    </citation>
    <scope>NUCLEOTIDE SEQUENCE</scope>
    <source>
        <strain evidence="2">CHK191-8634</strain>
    </source>
</reference>
<evidence type="ECO:0000313" key="2">
    <source>
        <dbReference type="EMBL" id="HIU43713.1"/>
    </source>
</evidence>
<keyword evidence="1" id="KW-0812">Transmembrane</keyword>
<feature type="transmembrane region" description="Helical" evidence="1">
    <location>
        <begin position="148"/>
        <end position="169"/>
    </location>
</feature>
<reference evidence="2" key="2">
    <citation type="journal article" date="2021" name="PeerJ">
        <title>Extensive microbial diversity within the chicken gut microbiome revealed by metagenomics and culture.</title>
        <authorList>
            <person name="Gilroy R."/>
            <person name="Ravi A."/>
            <person name="Getino M."/>
            <person name="Pursley I."/>
            <person name="Horton D.L."/>
            <person name="Alikhan N.F."/>
            <person name="Baker D."/>
            <person name="Gharbi K."/>
            <person name="Hall N."/>
            <person name="Watson M."/>
            <person name="Adriaenssens E.M."/>
            <person name="Foster-Nyarko E."/>
            <person name="Jarju S."/>
            <person name="Secka A."/>
            <person name="Antonio M."/>
            <person name="Oren A."/>
            <person name="Chaudhuri R.R."/>
            <person name="La Ragione R."/>
            <person name="Hildebrand F."/>
            <person name="Pallen M.J."/>
        </authorList>
    </citation>
    <scope>NUCLEOTIDE SEQUENCE</scope>
    <source>
        <strain evidence="2">CHK191-8634</strain>
    </source>
</reference>
<feature type="transmembrane region" description="Helical" evidence="1">
    <location>
        <begin position="189"/>
        <end position="207"/>
    </location>
</feature>
<sequence>MKNKTFQKYFVPGIVFQSLVIAGGYGTGRELVEYFLEYGTVGGLLGIFCVSLVIWSVICALTFALAQKLKAFDYRSLFQNLLGPAWPAYEVCYFAMVLLILAVVAASAGETLHALFGLNYWVGVLAMSVGVGFLVIKGTEAIEKFLSLWSFVLYGVYILFLVICFIRFGGAMRQAIVTGWAEPGWQVGGFRYAFYNLGSIPAVLFTVRHCDSPRQAAGAGLLAGLIGILPGAFLLLAMTAFYPMVLTEALPVNAILSILQMPWLQYAFQIVLFGTLIETGTGMIFAITDRFETSYREARLEPPRLLKPGLTVTLLLAGVCIASVGLTGLVESGYGTVSWAFLLVYVIPILTVGVFKLLRRTDRGTRG</sequence>
<evidence type="ECO:0008006" key="4">
    <source>
        <dbReference type="Google" id="ProtNLM"/>
    </source>
</evidence>
<proteinExistence type="predicted"/>
<keyword evidence="1" id="KW-1133">Transmembrane helix</keyword>
<keyword evidence="1" id="KW-0472">Membrane</keyword>
<evidence type="ECO:0000256" key="1">
    <source>
        <dbReference type="SAM" id="Phobius"/>
    </source>
</evidence>
<organism evidence="2 3">
    <name type="scientific">Candidatus Ventrousia excrementavium</name>
    <dbReference type="NCBI Taxonomy" id="2840961"/>
    <lineage>
        <taxon>Bacteria</taxon>
        <taxon>Bacillati</taxon>
        <taxon>Bacillota</taxon>
        <taxon>Clostridia</taxon>
        <taxon>Eubacteriales</taxon>
        <taxon>Clostridiaceae</taxon>
        <taxon>Clostridiaceae incertae sedis</taxon>
        <taxon>Candidatus Ventrousia</taxon>
    </lineage>
</organism>
<feature type="transmembrane region" description="Helical" evidence="1">
    <location>
        <begin position="266"/>
        <end position="288"/>
    </location>
</feature>
<dbReference type="Proteomes" id="UP000824073">
    <property type="component" value="Unassembled WGS sequence"/>
</dbReference>
<dbReference type="PANTHER" id="PTHR37814:SF1">
    <property type="entry name" value="MEMBRANE PROTEIN"/>
    <property type="match status" value="1"/>
</dbReference>
<feature type="transmembrane region" description="Helical" evidence="1">
    <location>
        <begin position="9"/>
        <end position="28"/>
    </location>
</feature>
<feature type="transmembrane region" description="Helical" evidence="1">
    <location>
        <begin position="309"/>
        <end position="330"/>
    </location>
</feature>
<evidence type="ECO:0000313" key="3">
    <source>
        <dbReference type="Proteomes" id="UP000824073"/>
    </source>
</evidence>
<dbReference type="PANTHER" id="PTHR37814">
    <property type="entry name" value="CONSERVED MEMBRANE PROTEIN"/>
    <property type="match status" value="1"/>
</dbReference>
<dbReference type="InterPro" id="IPR038728">
    <property type="entry name" value="YkvI-like"/>
</dbReference>
<name>A0A9D1IUQ0_9CLOT</name>
<feature type="transmembrane region" description="Helical" evidence="1">
    <location>
        <begin position="86"/>
        <end position="106"/>
    </location>
</feature>
<protein>
    <recommendedName>
        <fullName evidence="4">Membrane protein YkvI</fullName>
    </recommendedName>
</protein>
<dbReference type="AlphaFoldDB" id="A0A9D1IUQ0"/>
<feature type="transmembrane region" description="Helical" evidence="1">
    <location>
        <begin position="219"/>
        <end position="246"/>
    </location>
</feature>
<feature type="transmembrane region" description="Helical" evidence="1">
    <location>
        <begin position="118"/>
        <end position="136"/>
    </location>
</feature>
<comment type="caution">
    <text evidence="2">The sequence shown here is derived from an EMBL/GenBank/DDBJ whole genome shotgun (WGS) entry which is preliminary data.</text>
</comment>
<dbReference type="EMBL" id="DVMR01000044">
    <property type="protein sequence ID" value="HIU43713.1"/>
    <property type="molecule type" value="Genomic_DNA"/>
</dbReference>
<feature type="transmembrane region" description="Helical" evidence="1">
    <location>
        <begin position="336"/>
        <end position="358"/>
    </location>
</feature>
<feature type="transmembrane region" description="Helical" evidence="1">
    <location>
        <begin position="40"/>
        <end position="65"/>
    </location>
</feature>
<accession>A0A9D1IUQ0</accession>
<gene>
    <name evidence="2" type="ORF">IAB67_05380</name>
</gene>